<dbReference type="CDD" id="cd07812">
    <property type="entry name" value="SRPBCC"/>
    <property type="match status" value="1"/>
</dbReference>
<gene>
    <name evidence="2" type="ORF">DXC39_23395</name>
    <name evidence="1" type="ORF">ERS852407_04323</name>
</gene>
<evidence type="ECO:0000313" key="1">
    <source>
        <dbReference type="EMBL" id="CUO89327.1"/>
    </source>
</evidence>
<dbReference type="InterPro" id="IPR019587">
    <property type="entry name" value="Polyketide_cyclase/dehydratase"/>
</dbReference>
<dbReference type="SUPFAM" id="SSF55961">
    <property type="entry name" value="Bet v1-like"/>
    <property type="match status" value="1"/>
</dbReference>
<evidence type="ECO:0000313" key="3">
    <source>
        <dbReference type="Proteomes" id="UP000095651"/>
    </source>
</evidence>
<evidence type="ECO:0000313" key="4">
    <source>
        <dbReference type="Proteomes" id="UP000261257"/>
    </source>
</evidence>
<dbReference type="InterPro" id="IPR023393">
    <property type="entry name" value="START-like_dom_sf"/>
</dbReference>
<dbReference type="RefSeq" id="WP_055658266.1">
    <property type="nucleotide sequence ID" value="NZ_CABIXC010000013.1"/>
</dbReference>
<dbReference type="Proteomes" id="UP000261257">
    <property type="component" value="Unassembled WGS sequence"/>
</dbReference>
<evidence type="ECO:0000313" key="2">
    <source>
        <dbReference type="EMBL" id="RGL99366.1"/>
    </source>
</evidence>
<dbReference type="Pfam" id="PF10604">
    <property type="entry name" value="Polyketide_cyc2"/>
    <property type="match status" value="1"/>
</dbReference>
<dbReference type="EMBL" id="CYZE01000013">
    <property type="protein sequence ID" value="CUO89327.1"/>
    <property type="molecule type" value="Genomic_DNA"/>
</dbReference>
<reference evidence="1 3" key="1">
    <citation type="submission" date="2015-09" db="EMBL/GenBank/DDBJ databases">
        <authorList>
            <consortium name="Pathogen Informatics"/>
        </authorList>
    </citation>
    <scope>NUCLEOTIDE SEQUENCE [LARGE SCALE GENOMIC DNA]</scope>
    <source>
        <strain evidence="1 3">2789STDY5608850</strain>
    </source>
</reference>
<sequence length="132" mass="15598">MTESKKKAVLKSRIEQVWEVVTDLSDCSWRSDLQRIDVLEPGKTFVEYTKEGFPTTFVITRFEPPYRYEFTMDNANMTGTWTGLFRRTDEGCEAEFTERVDVKKWIMKPFVPGYLRKQQEQYFNDLKAALGE</sequence>
<proteinExistence type="predicted"/>
<dbReference type="Gene3D" id="3.30.530.20">
    <property type="match status" value="1"/>
</dbReference>
<dbReference type="Proteomes" id="UP000095651">
    <property type="component" value="Unassembled WGS sequence"/>
</dbReference>
<dbReference type="EMBL" id="QSSQ01000031">
    <property type="protein sequence ID" value="RGL99366.1"/>
    <property type="molecule type" value="Genomic_DNA"/>
</dbReference>
<reference evidence="2 4" key="2">
    <citation type="submission" date="2018-08" db="EMBL/GenBank/DDBJ databases">
        <title>A genome reference for cultivated species of the human gut microbiota.</title>
        <authorList>
            <person name="Zou Y."/>
            <person name="Xue W."/>
            <person name="Luo G."/>
        </authorList>
    </citation>
    <scope>NUCLEOTIDE SEQUENCE [LARGE SCALE GENOMIC DNA]</scope>
    <source>
        <strain evidence="2 4">TF05-11AC</strain>
    </source>
</reference>
<protein>
    <submittedName>
        <fullName evidence="1">Polyketide cyclase / dehydrase and lipid transport</fullName>
    </submittedName>
    <submittedName>
        <fullName evidence="2">SRPBCC family protein</fullName>
    </submittedName>
</protein>
<accession>A0A174IUR7</accession>
<dbReference type="AlphaFoldDB" id="A0A174IUR7"/>
<name>A0A174IUR7_9FIRM</name>
<organism evidence="1 3">
    <name type="scientific">Hungatella hathewayi</name>
    <dbReference type="NCBI Taxonomy" id="154046"/>
    <lineage>
        <taxon>Bacteria</taxon>
        <taxon>Bacillati</taxon>
        <taxon>Bacillota</taxon>
        <taxon>Clostridia</taxon>
        <taxon>Lachnospirales</taxon>
        <taxon>Lachnospiraceae</taxon>
        <taxon>Hungatella</taxon>
    </lineage>
</organism>